<dbReference type="OrthoDB" id="4322031at2"/>
<keyword evidence="5" id="KW-1185">Reference proteome</keyword>
<dbReference type="Proteomes" id="UP000198688">
    <property type="component" value="Chromosome I"/>
</dbReference>
<evidence type="ECO:0000259" key="3">
    <source>
        <dbReference type="PROSITE" id="PS51186"/>
    </source>
</evidence>
<evidence type="ECO:0000256" key="2">
    <source>
        <dbReference type="ARBA" id="ARBA00023315"/>
    </source>
</evidence>
<dbReference type="InterPro" id="IPR016181">
    <property type="entry name" value="Acyl_CoA_acyltransferase"/>
</dbReference>
<dbReference type="CDD" id="cd04301">
    <property type="entry name" value="NAT_SF"/>
    <property type="match status" value="1"/>
</dbReference>
<dbReference type="InterPro" id="IPR050832">
    <property type="entry name" value="Bact_Acetyltransf"/>
</dbReference>
<dbReference type="RefSeq" id="WP_092540507.1">
    <property type="nucleotide sequence ID" value="NZ_BOMJ01000116.1"/>
</dbReference>
<evidence type="ECO:0000313" key="5">
    <source>
        <dbReference type="Proteomes" id="UP000198688"/>
    </source>
</evidence>
<reference evidence="4 5" key="1">
    <citation type="submission" date="2016-10" db="EMBL/GenBank/DDBJ databases">
        <authorList>
            <person name="de Groot N.N."/>
        </authorList>
    </citation>
    <scope>NUCLEOTIDE SEQUENCE [LARGE SCALE GENOMIC DNA]</scope>
    <source>
        <strain evidence="4 5">DSM 43941</strain>
    </source>
</reference>
<sequence length="155" mass="17008">MEIREATVADITGIVDIGHTTWPETYRFAGPDYIAHGLAGWWSPEAVARSLSTTTVLVATDDDGPIATGNIDLRGEVPIIWKLYVHPDVQSAGVGSALIRALLDLAPGRPVRLEHLDGNDRAARFYARHGFALLRREAADQAEWPDTIWLERPAS</sequence>
<name>A0A1H1PMN8_9ACTN</name>
<feature type="domain" description="N-acetyltransferase" evidence="3">
    <location>
        <begin position="1"/>
        <end position="155"/>
    </location>
</feature>
<protein>
    <submittedName>
        <fullName evidence="4">L-amino acid N-acyltransferase YncA</fullName>
    </submittedName>
</protein>
<keyword evidence="1 4" id="KW-0808">Transferase</keyword>
<keyword evidence="2 4" id="KW-0012">Acyltransferase</keyword>
<gene>
    <name evidence="4" type="ORF">SAMN04489716_0066</name>
</gene>
<evidence type="ECO:0000313" key="4">
    <source>
        <dbReference type="EMBL" id="SDS12436.1"/>
    </source>
</evidence>
<proteinExistence type="predicted"/>
<evidence type="ECO:0000256" key="1">
    <source>
        <dbReference type="ARBA" id="ARBA00022679"/>
    </source>
</evidence>
<dbReference type="PANTHER" id="PTHR43877">
    <property type="entry name" value="AMINOALKYLPHOSPHONATE N-ACETYLTRANSFERASE-RELATED-RELATED"/>
    <property type="match status" value="1"/>
</dbReference>
<dbReference type="InterPro" id="IPR000182">
    <property type="entry name" value="GNAT_dom"/>
</dbReference>
<dbReference type="EMBL" id="LT629758">
    <property type="protein sequence ID" value="SDS12436.1"/>
    <property type="molecule type" value="Genomic_DNA"/>
</dbReference>
<dbReference type="Pfam" id="PF13508">
    <property type="entry name" value="Acetyltransf_7"/>
    <property type="match status" value="1"/>
</dbReference>
<dbReference type="PANTHER" id="PTHR43877:SF1">
    <property type="entry name" value="ACETYLTRANSFERASE"/>
    <property type="match status" value="1"/>
</dbReference>
<dbReference type="SUPFAM" id="SSF55729">
    <property type="entry name" value="Acyl-CoA N-acyltransferases (Nat)"/>
    <property type="match status" value="1"/>
</dbReference>
<dbReference type="AlphaFoldDB" id="A0A1H1PMN8"/>
<organism evidence="4 5">
    <name type="scientific">Actinoplanes derwentensis</name>
    <dbReference type="NCBI Taxonomy" id="113562"/>
    <lineage>
        <taxon>Bacteria</taxon>
        <taxon>Bacillati</taxon>
        <taxon>Actinomycetota</taxon>
        <taxon>Actinomycetes</taxon>
        <taxon>Micromonosporales</taxon>
        <taxon>Micromonosporaceae</taxon>
        <taxon>Actinoplanes</taxon>
    </lineage>
</organism>
<dbReference type="STRING" id="113562.SAMN04489716_0066"/>
<accession>A0A1H1PMN8</accession>
<dbReference type="PROSITE" id="PS51186">
    <property type="entry name" value="GNAT"/>
    <property type="match status" value="1"/>
</dbReference>
<dbReference type="GO" id="GO:0016747">
    <property type="term" value="F:acyltransferase activity, transferring groups other than amino-acyl groups"/>
    <property type="evidence" value="ECO:0007669"/>
    <property type="project" value="InterPro"/>
</dbReference>
<dbReference type="Gene3D" id="3.40.630.30">
    <property type="match status" value="1"/>
</dbReference>